<dbReference type="EMBL" id="CABPRJ010001023">
    <property type="protein sequence ID" value="VVC34901.1"/>
    <property type="molecule type" value="Genomic_DNA"/>
</dbReference>
<evidence type="ECO:0000313" key="2">
    <source>
        <dbReference type="Proteomes" id="UP000325440"/>
    </source>
</evidence>
<dbReference type="Proteomes" id="UP000325440">
    <property type="component" value="Unassembled WGS sequence"/>
</dbReference>
<sequence length="90" mass="10317">MYRQRDFDTENDIELLTTTLFISFYRVAFGKERARSGYSCGEVAAATGFRGRKKPVARLQTTEARKYPFSNLLPQSRSTSIISTGKRRNE</sequence>
<accession>A0A5E4MU09</accession>
<evidence type="ECO:0000313" key="1">
    <source>
        <dbReference type="EMBL" id="VVC34901.1"/>
    </source>
</evidence>
<proteinExistence type="predicted"/>
<organism evidence="1 2">
    <name type="scientific">Cinara cedri</name>
    <dbReference type="NCBI Taxonomy" id="506608"/>
    <lineage>
        <taxon>Eukaryota</taxon>
        <taxon>Metazoa</taxon>
        <taxon>Ecdysozoa</taxon>
        <taxon>Arthropoda</taxon>
        <taxon>Hexapoda</taxon>
        <taxon>Insecta</taxon>
        <taxon>Pterygota</taxon>
        <taxon>Neoptera</taxon>
        <taxon>Paraneoptera</taxon>
        <taxon>Hemiptera</taxon>
        <taxon>Sternorrhyncha</taxon>
        <taxon>Aphidomorpha</taxon>
        <taxon>Aphidoidea</taxon>
        <taxon>Aphididae</taxon>
        <taxon>Lachninae</taxon>
        <taxon>Cinara</taxon>
    </lineage>
</organism>
<name>A0A5E4MU09_9HEMI</name>
<reference evidence="1 2" key="1">
    <citation type="submission" date="2019-08" db="EMBL/GenBank/DDBJ databases">
        <authorList>
            <person name="Alioto T."/>
            <person name="Alioto T."/>
            <person name="Gomez Garrido J."/>
        </authorList>
    </citation>
    <scope>NUCLEOTIDE SEQUENCE [LARGE SCALE GENOMIC DNA]</scope>
</reference>
<keyword evidence="2" id="KW-1185">Reference proteome</keyword>
<gene>
    <name evidence="1" type="ORF">CINCED_3A006623</name>
</gene>
<dbReference type="AlphaFoldDB" id="A0A5E4MU09"/>
<protein>
    <submittedName>
        <fullName evidence="1">Uncharacterized protein</fullName>
    </submittedName>
</protein>